<name>A0A2P2E423_9LEPT</name>
<proteinExistence type="predicted"/>
<evidence type="ECO:0000259" key="9">
    <source>
        <dbReference type="PROSITE" id="PS51471"/>
    </source>
</evidence>
<dbReference type="PANTHER" id="PTHR31212">
    <property type="entry name" value="ALPHA-KETOGLUTARATE-DEPENDENT DIOXYGENASE ALKB HOMOLOG 3"/>
    <property type="match status" value="1"/>
</dbReference>
<organism evidence="10 11">
    <name type="scientific">Leptospira ryugenii</name>
    <dbReference type="NCBI Taxonomy" id="1917863"/>
    <lineage>
        <taxon>Bacteria</taxon>
        <taxon>Pseudomonadati</taxon>
        <taxon>Spirochaetota</taxon>
        <taxon>Spirochaetia</taxon>
        <taxon>Leptospirales</taxon>
        <taxon>Leptospiraceae</taxon>
        <taxon>Leptospira</taxon>
    </lineage>
</organism>
<dbReference type="PROSITE" id="PS51471">
    <property type="entry name" value="FE2OG_OXY"/>
    <property type="match status" value="1"/>
</dbReference>
<keyword evidence="3" id="KW-0227">DNA damage</keyword>
<dbReference type="AlphaFoldDB" id="A0A2P2E423"/>
<evidence type="ECO:0000256" key="4">
    <source>
        <dbReference type="ARBA" id="ARBA00022842"/>
    </source>
</evidence>
<dbReference type="GO" id="GO:0016705">
    <property type="term" value="F:oxidoreductase activity, acting on paired donors, with incorporation or reduction of molecular oxygen"/>
    <property type="evidence" value="ECO:0007669"/>
    <property type="project" value="UniProtKB-ARBA"/>
</dbReference>
<evidence type="ECO:0000256" key="7">
    <source>
        <dbReference type="ARBA" id="ARBA00023004"/>
    </source>
</evidence>
<dbReference type="GO" id="GO:0051213">
    <property type="term" value="F:dioxygenase activity"/>
    <property type="evidence" value="ECO:0007669"/>
    <property type="project" value="UniProtKB-KW"/>
</dbReference>
<evidence type="ECO:0000256" key="6">
    <source>
        <dbReference type="ARBA" id="ARBA00023002"/>
    </source>
</evidence>
<dbReference type="GO" id="GO:0046872">
    <property type="term" value="F:metal ion binding"/>
    <property type="evidence" value="ECO:0007669"/>
    <property type="project" value="UniProtKB-KW"/>
</dbReference>
<sequence>MDLFKRNERENLLPYDGIVEYLGPFLKPKEASDYFDAIFSSSAWKHDEAKIFAKHIITKRKVAWYGDDDFEYIYSGTAKKALPWTDVLYSMKTLVEEKSRAKFNSCLLNLYHSGNEGMAWHSDDEKSLGERTTIASVSLGTERKFYFRHKKTKETIAIDLEPGSLLLMRGETQTNWLHALPKMKRIQTPRINLTYRQFKLN</sequence>
<evidence type="ECO:0000256" key="2">
    <source>
        <dbReference type="ARBA" id="ARBA00022723"/>
    </source>
</evidence>
<dbReference type="InterPro" id="IPR032854">
    <property type="entry name" value="ALKBH3"/>
</dbReference>
<evidence type="ECO:0000256" key="8">
    <source>
        <dbReference type="ARBA" id="ARBA00023204"/>
    </source>
</evidence>
<keyword evidence="11" id="KW-1185">Reference proteome</keyword>
<dbReference type="Proteomes" id="UP000245133">
    <property type="component" value="Unassembled WGS sequence"/>
</dbReference>
<evidence type="ECO:0000256" key="5">
    <source>
        <dbReference type="ARBA" id="ARBA00022964"/>
    </source>
</evidence>
<dbReference type="SUPFAM" id="SSF51197">
    <property type="entry name" value="Clavaminate synthase-like"/>
    <property type="match status" value="1"/>
</dbReference>
<evidence type="ECO:0000313" key="11">
    <source>
        <dbReference type="Proteomes" id="UP000245133"/>
    </source>
</evidence>
<dbReference type="FunFam" id="2.60.120.590:FF:000004">
    <property type="entry name" value="DNA oxidative demethylase ALKBH2"/>
    <property type="match status" value="1"/>
</dbReference>
<dbReference type="PANTHER" id="PTHR31212:SF4">
    <property type="entry name" value="ALPHA-KETOGLUTARATE-DEPENDENT DIOXYGENASE ALKB HOMOLOG 3"/>
    <property type="match status" value="1"/>
</dbReference>
<dbReference type="GO" id="GO:0032451">
    <property type="term" value="F:demethylase activity"/>
    <property type="evidence" value="ECO:0007669"/>
    <property type="project" value="UniProtKB-ARBA"/>
</dbReference>
<dbReference type="EMBL" id="BFBB01000008">
    <property type="protein sequence ID" value="GBF51594.1"/>
    <property type="molecule type" value="Genomic_DNA"/>
</dbReference>
<keyword evidence="4" id="KW-0460">Magnesium</keyword>
<dbReference type="GO" id="GO:0016787">
    <property type="term" value="F:hydrolase activity"/>
    <property type="evidence" value="ECO:0007669"/>
    <property type="project" value="UniProtKB-ARBA"/>
</dbReference>
<dbReference type="Gene3D" id="2.60.120.590">
    <property type="entry name" value="Alpha-ketoglutarate-dependent dioxygenase AlkB-like"/>
    <property type="match status" value="1"/>
</dbReference>
<keyword evidence="6" id="KW-0560">Oxidoreductase</keyword>
<accession>A0A2P2E423</accession>
<evidence type="ECO:0000256" key="3">
    <source>
        <dbReference type="ARBA" id="ARBA00022763"/>
    </source>
</evidence>
<evidence type="ECO:0000256" key="1">
    <source>
        <dbReference type="ARBA" id="ARBA00001954"/>
    </source>
</evidence>
<dbReference type="InterPro" id="IPR037151">
    <property type="entry name" value="AlkB-like_sf"/>
</dbReference>
<evidence type="ECO:0000313" key="10">
    <source>
        <dbReference type="EMBL" id="GBF51594.1"/>
    </source>
</evidence>
<keyword evidence="7" id="KW-0408">Iron</keyword>
<keyword evidence="2" id="KW-0479">Metal-binding</keyword>
<dbReference type="OrthoDB" id="190276at2"/>
<protein>
    <submittedName>
        <fullName evidence="10">Oxidoreductase, 2OG-Fe(II) oxygenase family protein</fullName>
    </submittedName>
</protein>
<dbReference type="InterPro" id="IPR027450">
    <property type="entry name" value="AlkB-like"/>
</dbReference>
<dbReference type="InterPro" id="IPR005123">
    <property type="entry name" value="Oxoglu/Fe-dep_dioxygenase_dom"/>
</dbReference>
<comment type="cofactor">
    <cofactor evidence="1">
        <name>Fe(2+)</name>
        <dbReference type="ChEBI" id="CHEBI:29033"/>
    </cofactor>
</comment>
<dbReference type="RefSeq" id="WP_108977912.1">
    <property type="nucleotide sequence ID" value="NZ_BFBB01000008.1"/>
</dbReference>
<gene>
    <name evidence="10" type="ORF">LPTSP4_31320</name>
</gene>
<keyword evidence="5" id="KW-0223">Dioxygenase</keyword>
<dbReference type="Pfam" id="PF13532">
    <property type="entry name" value="2OG-FeII_Oxy_2"/>
    <property type="match status" value="1"/>
</dbReference>
<reference evidence="10 11" key="1">
    <citation type="submission" date="2018-02" db="EMBL/GenBank/DDBJ databases">
        <title>Novel Leptospira species isolated from soil and water in Japan.</title>
        <authorList>
            <person name="Nakao R."/>
            <person name="Masuzawa T."/>
        </authorList>
    </citation>
    <scope>NUCLEOTIDE SEQUENCE [LARGE SCALE GENOMIC DNA]</scope>
    <source>
        <strain evidence="10 11">YH101</strain>
    </source>
</reference>
<dbReference type="GO" id="GO:0140097">
    <property type="term" value="F:catalytic activity, acting on DNA"/>
    <property type="evidence" value="ECO:0007669"/>
    <property type="project" value="UniProtKB-ARBA"/>
</dbReference>
<dbReference type="GO" id="GO:0006307">
    <property type="term" value="P:DNA alkylation repair"/>
    <property type="evidence" value="ECO:0007669"/>
    <property type="project" value="InterPro"/>
</dbReference>
<comment type="caution">
    <text evidence="10">The sequence shown here is derived from an EMBL/GenBank/DDBJ whole genome shotgun (WGS) entry which is preliminary data.</text>
</comment>
<keyword evidence="8" id="KW-0234">DNA repair</keyword>
<feature type="domain" description="Fe2OG dioxygenase" evidence="9">
    <location>
        <begin position="102"/>
        <end position="199"/>
    </location>
</feature>